<sequence>MSVFVALIALAPDLRDRALAQVASVAGGHAARERLNPRFDTRARPRGFSPLSLGLTSATTNMELTSSSAMWLAMAILAITAALTKIALGGGRRRCLSESSDLTCKTPPPPPVVNCIALLGLLPVLFRGDVPATMQQLYAKFGSVFTVSVAGLLKATFLVGPEVSAHFFQGLESEVSHGDLFEFTVPMFGKEVGHGVDNATRIEQGRFFAEALKPARLRIHVDPIVQEVEDYFAKWGQHGTVDLKHELEQLLLLISGRCLLGKEVMGTKFDEVCNLFRDIEGGVNLMSVFFPYTPLIPSNRRRDMARERLHAIFSDIVRSRKQQQGDQEEVNDKDVLQSFIDSRYKADGRATTEAEVAGLITGVLFAAKHTSTHTSVWTGARLLTHEKFLAAAVDEQDQIVRKHGIINGRIVTDHYGFLTEMHMLHICIKETLRLHPPAPMIVRTALRQFTVRTREGHEYCVPAGHTMASPIVISNRVPYIYKDAHLYDPDRFGPRREEDKVGGKFSYTSFGGGRNSCVGENYAYMQIKAIWSHLLRNFELKLLSPFPKTDWSKFVPEPQGKVMLTSSSVTWLAMAIILAITAAVTKIARGGRRRSATDPTCKMPPPPPVVNSIALLRLLPTLFRSGLPAILHELYTKFGSVFTINLAGLLKMTFLVGPEVSAHFFQGLESEISHGNLLEFTVPMFGKEIAHGVDSATRNEQARFFVDALKPARLRIHVDPMVQEVEDYFAKWGQHGTVDLRRELEQLLLLISGRCLLGKEVMGTMFDEVCNLFRDIEGGVNLMSVFFPYTPLIPSNRRRDMARKRLHAIFSDIVRSRKQREGDNVDKDVLQSLIDSRYKADGRATTEAEVAALMICLLFAAKHTSAYTSVWTGARLLSHERFLTAAVDEQDKIAREHSNINGGGRITDDRYGSLMEMRTLHSCIKETLRLHPPVPMLVRTAHKQFTVRTREGHEYAVPAGHTIASPIVISNQVPYINKDGHLYDPDRFGPAGREEDKVGGKFSYASFGGGRTGCVGEGYAYMQIKAIWSHLLRNFELRLLSPLPKSDFTKFVPEPHGELM</sequence>
<dbReference type="PANTHER" id="PTHR24304:SF2">
    <property type="entry name" value="24-HYDROXYCHOLESTEROL 7-ALPHA-HYDROXYLASE"/>
    <property type="match status" value="1"/>
</dbReference>
<dbReference type="InterPro" id="IPR001128">
    <property type="entry name" value="Cyt_P450"/>
</dbReference>
<protein>
    <recommendedName>
        <fullName evidence="25">Obtusifoliol 14-alpha demethylase</fullName>
        <ecNumber evidence="19">1.14.14.154</ecNumber>
    </recommendedName>
    <alternativeName>
        <fullName evidence="20">CYPLI</fullName>
    </alternativeName>
    <alternativeName>
        <fullName evidence="22">Cytochrome P450 51</fullName>
    </alternativeName>
    <alternativeName>
        <fullName evidence="21">Cytochrome P450-LIA1</fullName>
    </alternativeName>
</protein>
<evidence type="ECO:0000256" key="8">
    <source>
        <dbReference type="ARBA" id="ARBA00022723"/>
    </source>
</evidence>
<evidence type="ECO:0000256" key="13">
    <source>
        <dbReference type="ARBA" id="ARBA00023033"/>
    </source>
</evidence>
<dbReference type="STRING" id="40148.A0A0D9ZZ80"/>
<keyword evidence="16" id="KW-1207">Sterol metabolism</keyword>
<evidence type="ECO:0000256" key="25">
    <source>
        <dbReference type="ARBA" id="ARBA00072797"/>
    </source>
</evidence>
<accession>A0A0D9ZZ80</accession>
<dbReference type="GO" id="GO:0016126">
    <property type="term" value="P:sterol biosynthetic process"/>
    <property type="evidence" value="ECO:0007669"/>
    <property type="project" value="UniProtKB-KW"/>
</dbReference>
<dbReference type="PRINTS" id="PR00465">
    <property type="entry name" value="EP450IV"/>
</dbReference>
<evidence type="ECO:0000256" key="3">
    <source>
        <dbReference type="ARBA" id="ARBA00010617"/>
    </source>
</evidence>
<evidence type="ECO:0000256" key="7">
    <source>
        <dbReference type="ARBA" id="ARBA00022679"/>
    </source>
</evidence>
<keyword evidence="5" id="KW-0489">Methyltransferase</keyword>
<evidence type="ECO:0000256" key="4">
    <source>
        <dbReference type="ARBA" id="ARBA00022516"/>
    </source>
</evidence>
<dbReference type="GO" id="GO:0005506">
    <property type="term" value="F:iron ion binding"/>
    <property type="evidence" value="ECO:0007669"/>
    <property type="project" value="InterPro"/>
</dbReference>
<evidence type="ECO:0000256" key="10">
    <source>
        <dbReference type="ARBA" id="ARBA00023002"/>
    </source>
</evidence>
<dbReference type="GO" id="GO:0032259">
    <property type="term" value="P:methylation"/>
    <property type="evidence" value="ECO:0007669"/>
    <property type="project" value="UniProtKB-KW"/>
</dbReference>
<keyword evidence="28" id="KW-1185">Reference proteome</keyword>
<reference evidence="27" key="1">
    <citation type="submission" date="2015-04" db="UniProtKB">
        <authorList>
            <consortium name="EnsemblPlants"/>
        </authorList>
    </citation>
    <scope>IDENTIFICATION</scope>
</reference>
<evidence type="ECO:0000256" key="19">
    <source>
        <dbReference type="ARBA" id="ARBA00038974"/>
    </source>
</evidence>
<dbReference type="InterPro" id="IPR050529">
    <property type="entry name" value="CYP450_sterol_14alpha_dmase"/>
</dbReference>
<keyword evidence="17" id="KW-0753">Steroid metabolism</keyword>
<keyword evidence="12" id="KW-0756">Sterol biosynthesis</keyword>
<evidence type="ECO:0000256" key="17">
    <source>
        <dbReference type="ARBA" id="ARBA00023221"/>
    </source>
</evidence>
<dbReference type="eggNOG" id="KOG0684">
    <property type="taxonomic scope" value="Eukaryota"/>
</dbReference>
<evidence type="ECO:0000256" key="9">
    <source>
        <dbReference type="ARBA" id="ARBA00022955"/>
    </source>
</evidence>
<evidence type="ECO:0000256" key="15">
    <source>
        <dbReference type="ARBA" id="ARBA00023136"/>
    </source>
</evidence>
<dbReference type="Pfam" id="PF00067">
    <property type="entry name" value="p450"/>
    <property type="match status" value="2"/>
</dbReference>
<evidence type="ECO:0000313" key="27">
    <source>
        <dbReference type="EnsemblPlants" id="OGLUM05G17590.1"/>
    </source>
</evidence>
<keyword evidence="8 26" id="KW-0479">Metal-binding</keyword>
<dbReference type="FunFam" id="1.10.630.10:FF:000028">
    <property type="entry name" value="Cytochrome p450 51g1"/>
    <property type="match status" value="2"/>
</dbReference>
<evidence type="ECO:0000256" key="14">
    <source>
        <dbReference type="ARBA" id="ARBA00023098"/>
    </source>
</evidence>
<dbReference type="Gramene" id="OGLUM05G17590.1">
    <property type="protein sequence ID" value="OGLUM05G17590.1"/>
    <property type="gene ID" value="OGLUM05G17590"/>
</dbReference>
<evidence type="ECO:0000256" key="18">
    <source>
        <dbReference type="ARBA" id="ARBA00037887"/>
    </source>
</evidence>
<keyword evidence="6 26" id="KW-0349">Heme</keyword>
<dbReference type="InterPro" id="IPR036396">
    <property type="entry name" value="Cyt_P450_sf"/>
</dbReference>
<keyword evidence="4" id="KW-0444">Lipid biosynthesis</keyword>
<keyword evidence="15" id="KW-0472">Membrane</keyword>
<dbReference type="PANTHER" id="PTHR24304">
    <property type="entry name" value="CYTOCHROME P450 FAMILY 7"/>
    <property type="match status" value="1"/>
</dbReference>
<evidence type="ECO:0000256" key="6">
    <source>
        <dbReference type="ARBA" id="ARBA00022617"/>
    </source>
</evidence>
<comment type="cofactor">
    <cofactor evidence="1 26">
        <name>heme</name>
        <dbReference type="ChEBI" id="CHEBI:30413"/>
    </cofactor>
</comment>
<comment type="pathway">
    <text evidence="18">Steroid biosynthesis; zymosterol biosynthesis; zymosterol from lanosterol: step 1/6.</text>
</comment>
<evidence type="ECO:0000256" key="23">
    <source>
        <dbReference type="ARBA" id="ARBA00051013"/>
    </source>
</evidence>
<evidence type="ECO:0000256" key="1">
    <source>
        <dbReference type="ARBA" id="ARBA00001971"/>
    </source>
</evidence>
<dbReference type="AlphaFoldDB" id="A0A0D9ZZ80"/>
<keyword evidence="9" id="KW-0752">Steroid biosynthesis</keyword>
<dbReference type="Proteomes" id="UP000026961">
    <property type="component" value="Chromosome 5"/>
</dbReference>
<evidence type="ECO:0000256" key="5">
    <source>
        <dbReference type="ARBA" id="ARBA00022603"/>
    </source>
</evidence>
<proteinExistence type="inferred from homology"/>
<keyword evidence="10" id="KW-0560">Oxidoreductase</keyword>
<dbReference type="HOGENOM" id="CLU_010544_0_0_1"/>
<dbReference type="InterPro" id="IPR002403">
    <property type="entry name" value="Cyt_P450_E_grp-IV"/>
</dbReference>
<keyword evidence="13" id="KW-0503">Monooxygenase</keyword>
<comment type="function">
    <text evidence="24">Catalyzes the 14-alpha demethylation of obtusifoliol to 4 alpha-methyl-5 alpha-ergosta-8,14,24(28)-trien-3 beta-ol.</text>
</comment>
<reference evidence="27" key="2">
    <citation type="submission" date="2018-05" db="EMBL/GenBank/DDBJ databases">
        <title>OgluRS3 (Oryza glumaepatula Reference Sequence Version 3).</title>
        <authorList>
            <person name="Zhang J."/>
            <person name="Kudrna D."/>
            <person name="Lee S."/>
            <person name="Talag J."/>
            <person name="Welchert J."/>
            <person name="Wing R.A."/>
        </authorList>
    </citation>
    <scope>NUCLEOTIDE SEQUENCE [LARGE SCALE GENOMIC DNA]</scope>
</reference>
<evidence type="ECO:0000313" key="28">
    <source>
        <dbReference type="Proteomes" id="UP000026961"/>
    </source>
</evidence>
<dbReference type="SUPFAM" id="SSF48264">
    <property type="entry name" value="Cytochrome P450"/>
    <property type="match status" value="2"/>
</dbReference>
<comment type="subcellular location">
    <subcellularLocation>
        <location evidence="2">Membrane</location>
        <topology evidence="2">Single-pass membrane protein</topology>
    </subcellularLocation>
</comment>
<evidence type="ECO:0000256" key="16">
    <source>
        <dbReference type="ARBA" id="ARBA00023166"/>
    </source>
</evidence>
<dbReference type="InterPro" id="IPR017972">
    <property type="entry name" value="Cyt_P450_CS"/>
</dbReference>
<evidence type="ECO:0000256" key="11">
    <source>
        <dbReference type="ARBA" id="ARBA00023004"/>
    </source>
</evidence>
<evidence type="ECO:0000256" key="20">
    <source>
        <dbReference type="ARBA" id="ARBA00042370"/>
    </source>
</evidence>
<dbReference type="EC" id="1.14.14.154" evidence="19"/>
<dbReference type="Gene3D" id="1.10.630.10">
    <property type="entry name" value="Cytochrome P450"/>
    <property type="match status" value="2"/>
</dbReference>
<evidence type="ECO:0000256" key="26">
    <source>
        <dbReference type="PIRSR" id="PIRSR602403-1"/>
    </source>
</evidence>
<keyword evidence="14" id="KW-0443">Lipid metabolism</keyword>
<evidence type="ECO:0000256" key="2">
    <source>
        <dbReference type="ARBA" id="ARBA00004167"/>
    </source>
</evidence>
<dbReference type="GO" id="GO:0016020">
    <property type="term" value="C:membrane"/>
    <property type="evidence" value="ECO:0007669"/>
    <property type="project" value="UniProtKB-SubCell"/>
</dbReference>
<dbReference type="GO" id="GO:0008398">
    <property type="term" value="F:sterol 14-demethylase activity"/>
    <property type="evidence" value="ECO:0007669"/>
    <property type="project" value="UniProtKB-EC"/>
</dbReference>
<dbReference type="GO" id="GO:0020037">
    <property type="term" value="F:heme binding"/>
    <property type="evidence" value="ECO:0007669"/>
    <property type="project" value="InterPro"/>
</dbReference>
<evidence type="ECO:0000256" key="12">
    <source>
        <dbReference type="ARBA" id="ARBA00023011"/>
    </source>
</evidence>
<dbReference type="EnsemblPlants" id="OGLUM05G17590.1">
    <property type="protein sequence ID" value="OGLUM05G17590.1"/>
    <property type="gene ID" value="OGLUM05G17590"/>
</dbReference>
<evidence type="ECO:0000256" key="21">
    <source>
        <dbReference type="ARBA" id="ARBA00042513"/>
    </source>
</evidence>
<keyword evidence="11 26" id="KW-0408">Iron</keyword>
<comment type="similarity">
    <text evidence="3">Belongs to the cytochrome P450 family.</text>
</comment>
<organism evidence="27">
    <name type="scientific">Oryza glumipatula</name>
    <dbReference type="NCBI Taxonomy" id="40148"/>
    <lineage>
        <taxon>Eukaryota</taxon>
        <taxon>Viridiplantae</taxon>
        <taxon>Streptophyta</taxon>
        <taxon>Embryophyta</taxon>
        <taxon>Tracheophyta</taxon>
        <taxon>Spermatophyta</taxon>
        <taxon>Magnoliopsida</taxon>
        <taxon>Liliopsida</taxon>
        <taxon>Poales</taxon>
        <taxon>Poaceae</taxon>
        <taxon>BOP clade</taxon>
        <taxon>Oryzoideae</taxon>
        <taxon>Oryzeae</taxon>
        <taxon>Oryzinae</taxon>
        <taxon>Oryza</taxon>
    </lineage>
</organism>
<evidence type="ECO:0000256" key="22">
    <source>
        <dbReference type="ARBA" id="ARBA00042983"/>
    </source>
</evidence>
<keyword evidence="7" id="KW-0808">Transferase</keyword>
<dbReference type="PROSITE" id="PS00086">
    <property type="entry name" value="CYTOCHROME_P450"/>
    <property type="match status" value="1"/>
</dbReference>
<feature type="binding site" description="axial binding residue" evidence="26">
    <location>
        <position position="517"/>
    </location>
    <ligand>
        <name>heme</name>
        <dbReference type="ChEBI" id="CHEBI:30413"/>
    </ligand>
    <ligandPart>
        <name>Fe</name>
        <dbReference type="ChEBI" id="CHEBI:18248"/>
    </ligandPart>
</feature>
<dbReference type="GO" id="GO:0008168">
    <property type="term" value="F:methyltransferase activity"/>
    <property type="evidence" value="ECO:0007669"/>
    <property type="project" value="UniProtKB-KW"/>
</dbReference>
<dbReference type="CDD" id="cd11042">
    <property type="entry name" value="CYP51-like"/>
    <property type="match status" value="2"/>
</dbReference>
<comment type="catalytic activity">
    <reaction evidence="23">
        <text>a 14alpha-methyl steroid + 3 reduced [NADPH--hemoprotein reductase] + 3 O2 = a Delta(14) steroid + formate + 3 oxidized [NADPH--hemoprotein reductase] + 4 H2O + 4 H(+)</text>
        <dbReference type="Rhea" id="RHEA:54028"/>
        <dbReference type="Rhea" id="RHEA-COMP:11964"/>
        <dbReference type="Rhea" id="RHEA-COMP:11965"/>
        <dbReference type="ChEBI" id="CHEBI:15377"/>
        <dbReference type="ChEBI" id="CHEBI:15378"/>
        <dbReference type="ChEBI" id="CHEBI:15379"/>
        <dbReference type="ChEBI" id="CHEBI:15740"/>
        <dbReference type="ChEBI" id="CHEBI:57618"/>
        <dbReference type="ChEBI" id="CHEBI:58210"/>
        <dbReference type="ChEBI" id="CHEBI:138029"/>
        <dbReference type="ChEBI" id="CHEBI:138031"/>
        <dbReference type="EC" id="1.14.14.154"/>
    </reaction>
</comment>
<evidence type="ECO:0000256" key="24">
    <source>
        <dbReference type="ARBA" id="ARBA00058467"/>
    </source>
</evidence>
<name>A0A0D9ZZ80_9ORYZ</name>